<dbReference type="Proteomes" id="UP000813427">
    <property type="component" value="Unassembled WGS sequence"/>
</dbReference>
<comment type="subcellular location">
    <subcellularLocation>
        <location evidence="1">Nucleus</location>
    </subcellularLocation>
</comment>
<evidence type="ECO:0000259" key="5">
    <source>
        <dbReference type="PROSITE" id="PS50158"/>
    </source>
</evidence>
<dbReference type="InterPro" id="IPR001878">
    <property type="entry name" value="Znf_CCHC"/>
</dbReference>
<dbReference type="PROSITE" id="PS50158">
    <property type="entry name" value="ZF_CCHC"/>
    <property type="match status" value="1"/>
</dbReference>
<dbReference type="GO" id="GO:0008270">
    <property type="term" value="F:zinc ion binding"/>
    <property type="evidence" value="ECO:0007669"/>
    <property type="project" value="UniProtKB-KW"/>
</dbReference>
<comment type="caution">
    <text evidence="6">The sequence shown here is derived from an EMBL/GenBank/DDBJ whole genome shotgun (WGS) entry which is preliminary data.</text>
</comment>
<feature type="compositionally biased region" description="Polar residues" evidence="4">
    <location>
        <begin position="279"/>
        <end position="290"/>
    </location>
</feature>
<feature type="compositionally biased region" description="Low complexity" evidence="4">
    <location>
        <begin position="151"/>
        <end position="174"/>
    </location>
</feature>
<feature type="compositionally biased region" description="Basic residues" evidence="4">
    <location>
        <begin position="177"/>
        <end position="186"/>
    </location>
</feature>
<keyword evidence="2" id="KW-0539">Nucleus</keyword>
<dbReference type="GO" id="GO:0005634">
    <property type="term" value="C:nucleus"/>
    <property type="evidence" value="ECO:0007669"/>
    <property type="project" value="UniProtKB-SubCell"/>
</dbReference>
<gene>
    <name evidence="6" type="ORF">BKA59DRAFT_509186</name>
</gene>
<feature type="compositionally biased region" description="Basic residues" evidence="4">
    <location>
        <begin position="351"/>
        <end position="360"/>
    </location>
</feature>
<dbReference type="GO" id="GO:0003677">
    <property type="term" value="F:DNA binding"/>
    <property type="evidence" value="ECO:0007669"/>
    <property type="project" value="InterPro"/>
</dbReference>
<dbReference type="GO" id="GO:0006355">
    <property type="term" value="P:regulation of DNA-templated transcription"/>
    <property type="evidence" value="ECO:0007669"/>
    <property type="project" value="InterPro"/>
</dbReference>
<feature type="domain" description="CCHC-type" evidence="5">
    <location>
        <begin position="49"/>
        <end position="62"/>
    </location>
</feature>
<dbReference type="EMBL" id="JAGPXF010000003">
    <property type="protein sequence ID" value="KAH7251080.1"/>
    <property type="molecule type" value="Genomic_DNA"/>
</dbReference>
<keyword evidence="7" id="KW-1185">Reference proteome</keyword>
<evidence type="ECO:0000256" key="1">
    <source>
        <dbReference type="ARBA" id="ARBA00004123"/>
    </source>
</evidence>
<proteinExistence type="predicted"/>
<protein>
    <recommendedName>
        <fullName evidence="5">CCHC-type domain-containing protein</fullName>
    </recommendedName>
</protein>
<feature type="compositionally biased region" description="Basic and acidic residues" evidence="4">
    <location>
        <begin position="334"/>
        <end position="344"/>
    </location>
</feature>
<feature type="compositionally biased region" description="Polar residues" evidence="4">
    <location>
        <begin position="132"/>
        <end position="150"/>
    </location>
</feature>
<organism evidence="6 7">
    <name type="scientific">Fusarium tricinctum</name>
    <dbReference type="NCBI Taxonomy" id="61284"/>
    <lineage>
        <taxon>Eukaryota</taxon>
        <taxon>Fungi</taxon>
        <taxon>Dikarya</taxon>
        <taxon>Ascomycota</taxon>
        <taxon>Pezizomycotina</taxon>
        <taxon>Sordariomycetes</taxon>
        <taxon>Hypocreomycetidae</taxon>
        <taxon>Hypocreales</taxon>
        <taxon>Nectriaceae</taxon>
        <taxon>Fusarium</taxon>
        <taxon>Fusarium tricinctum species complex</taxon>
    </lineage>
</organism>
<dbReference type="InterPro" id="IPR000637">
    <property type="entry name" value="HMGI/Y_DNA-bd_CS"/>
</dbReference>
<feature type="compositionally biased region" description="Polar residues" evidence="4">
    <location>
        <begin position="242"/>
        <end position="257"/>
    </location>
</feature>
<dbReference type="OrthoDB" id="5107032at2759"/>
<reference evidence="6" key="1">
    <citation type="journal article" date="2021" name="Nat. Commun.">
        <title>Genetic determinants of endophytism in the Arabidopsis root mycobiome.</title>
        <authorList>
            <person name="Mesny F."/>
            <person name="Miyauchi S."/>
            <person name="Thiergart T."/>
            <person name="Pickel B."/>
            <person name="Atanasova L."/>
            <person name="Karlsson M."/>
            <person name="Huettel B."/>
            <person name="Barry K.W."/>
            <person name="Haridas S."/>
            <person name="Chen C."/>
            <person name="Bauer D."/>
            <person name="Andreopoulos W."/>
            <person name="Pangilinan J."/>
            <person name="LaButti K."/>
            <person name="Riley R."/>
            <person name="Lipzen A."/>
            <person name="Clum A."/>
            <person name="Drula E."/>
            <person name="Henrissat B."/>
            <person name="Kohler A."/>
            <person name="Grigoriev I.V."/>
            <person name="Martin F.M."/>
            <person name="Hacquard S."/>
        </authorList>
    </citation>
    <scope>NUCLEOTIDE SEQUENCE</scope>
    <source>
        <strain evidence="6">MPI-SDFR-AT-0068</strain>
    </source>
</reference>
<dbReference type="InterPro" id="IPR017956">
    <property type="entry name" value="AT_hook_DNA-bd_motif"/>
</dbReference>
<dbReference type="PRINTS" id="PR00929">
    <property type="entry name" value="ATHOOK"/>
</dbReference>
<evidence type="ECO:0000256" key="4">
    <source>
        <dbReference type="SAM" id="MobiDB-lite"/>
    </source>
</evidence>
<evidence type="ECO:0000313" key="7">
    <source>
        <dbReference type="Proteomes" id="UP000813427"/>
    </source>
</evidence>
<feature type="compositionally biased region" description="Low complexity" evidence="4">
    <location>
        <begin position="220"/>
        <end position="241"/>
    </location>
</feature>
<evidence type="ECO:0000256" key="3">
    <source>
        <dbReference type="PROSITE-ProRule" id="PRU00047"/>
    </source>
</evidence>
<name>A0A8K0RZ49_9HYPO</name>
<dbReference type="PROSITE" id="PS00354">
    <property type="entry name" value="HMGI_Y"/>
    <property type="match status" value="1"/>
</dbReference>
<feature type="compositionally biased region" description="Acidic residues" evidence="4">
    <location>
        <begin position="266"/>
        <end position="275"/>
    </location>
</feature>
<keyword evidence="3" id="KW-0863">Zinc-finger</keyword>
<feature type="compositionally biased region" description="Basic residues" evidence="4">
    <location>
        <begin position="300"/>
        <end position="320"/>
    </location>
</feature>
<accession>A0A8K0RZ49</accession>
<keyword evidence="3" id="KW-0862">Zinc</keyword>
<evidence type="ECO:0000256" key="2">
    <source>
        <dbReference type="ARBA" id="ARBA00023242"/>
    </source>
</evidence>
<keyword evidence="3" id="KW-0479">Metal-binding</keyword>
<feature type="region of interest" description="Disordered" evidence="4">
    <location>
        <begin position="131"/>
        <end position="360"/>
    </location>
</feature>
<sequence>MTGNNSLLKVCLRFSNLETALKLDGSKQSVYGQPYTMKAVGPQGTPLFCFNCGKPAHFKYQCTTHRRCGRCSADHDTRECTVRDRADYCCPNCDGHHAAWDTACNNRNSQLQHDLSRHHRKIGPDWARVNRLQPNNANSSQAQPSVASENSATVPSTSQASSSAASSSASPSQATLKRGRGRPRKGPKAEAVPQQPVGTPPASEKRDHHDIKEMFGRGGSSSVASSSRTTTRTPTNMPSSSKTTQSNMAEDPSSSKGISDGSAMDVDLESPDCEMTDGGQPSATNSTTLVSEPAEDSASKKGKGRPKPWHSNRNRRKGKGKAIAEDTQTTQASEEDKSQDKGKGIAEAPKSGKKRRASQF</sequence>
<dbReference type="AlphaFoldDB" id="A0A8K0RZ49"/>
<feature type="compositionally biased region" description="Basic and acidic residues" evidence="4">
    <location>
        <begin position="203"/>
        <end position="215"/>
    </location>
</feature>
<evidence type="ECO:0000313" key="6">
    <source>
        <dbReference type="EMBL" id="KAH7251080.1"/>
    </source>
</evidence>